<sequence length="86" mass="9851">MASGNIMGENCDWSGKLLLLTEKKLVGNFVKQTTNCINDNIIKNMESNCKVYDLFENIWKTLHEGNIMQDIVLHNVLKVLKNILEL</sequence>
<name>E0VH14_PEDHC</name>
<proteinExistence type="predicted"/>
<dbReference type="VEuPathDB" id="VectorBase:PHUM197250"/>
<keyword evidence="3" id="KW-1185">Reference proteome</keyword>
<organism>
    <name type="scientific">Pediculus humanus subsp. corporis</name>
    <name type="common">Body louse</name>
    <dbReference type="NCBI Taxonomy" id="121224"/>
    <lineage>
        <taxon>Eukaryota</taxon>
        <taxon>Metazoa</taxon>
        <taxon>Ecdysozoa</taxon>
        <taxon>Arthropoda</taxon>
        <taxon>Hexapoda</taxon>
        <taxon>Insecta</taxon>
        <taxon>Pterygota</taxon>
        <taxon>Neoptera</taxon>
        <taxon>Paraneoptera</taxon>
        <taxon>Psocodea</taxon>
        <taxon>Troctomorpha</taxon>
        <taxon>Phthiraptera</taxon>
        <taxon>Anoplura</taxon>
        <taxon>Pediculidae</taxon>
        <taxon>Pediculus</taxon>
    </lineage>
</organism>
<dbReference type="EMBL" id="AAZO01002286">
    <property type="status" value="NOT_ANNOTATED_CDS"/>
    <property type="molecule type" value="Genomic_DNA"/>
</dbReference>
<dbReference type="RefSeq" id="XP_002425408.1">
    <property type="nucleotide sequence ID" value="XM_002425363.1"/>
</dbReference>
<evidence type="ECO:0000313" key="1">
    <source>
        <dbReference type="EMBL" id="EEB12670.1"/>
    </source>
</evidence>
<dbReference type="HOGENOM" id="CLU_2500593_0_0_1"/>
<dbReference type="GeneID" id="8240330"/>
<dbReference type="CTD" id="8240330"/>
<protein>
    <submittedName>
        <fullName evidence="1 2">Uncharacterized protein</fullName>
    </submittedName>
</protein>
<dbReference type="Proteomes" id="UP000009046">
    <property type="component" value="Unassembled WGS sequence"/>
</dbReference>
<dbReference type="KEGG" id="phu:Phum_PHUM197250"/>
<reference evidence="1" key="1">
    <citation type="submission" date="2007-04" db="EMBL/GenBank/DDBJ databases">
        <title>Annotation of Pediculus humanus corporis strain USDA.</title>
        <authorList>
            <person name="Kirkness E."/>
            <person name="Hannick L."/>
            <person name="Hass B."/>
            <person name="Bruggner R."/>
            <person name="Lawson D."/>
            <person name="Bidwell S."/>
            <person name="Joardar V."/>
            <person name="Caler E."/>
            <person name="Walenz B."/>
            <person name="Inman J."/>
            <person name="Schobel S."/>
            <person name="Galinsky K."/>
            <person name="Amedeo P."/>
            <person name="Strausberg R."/>
        </authorList>
    </citation>
    <scope>NUCLEOTIDE SEQUENCE</scope>
    <source>
        <strain evidence="1">USDA</strain>
    </source>
</reference>
<dbReference type="InParanoid" id="E0VH14"/>
<reference evidence="2" key="3">
    <citation type="submission" date="2021-02" db="UniProtKB">
        <authorList>
            <consortium name="EnsemblMetazoa"/>
        </authorList>
    </citation>
    <scope>IDENTIFICATION</scope>
    <source>
        <strain evidence="2">USDA</strain>
    </source>
</reference>
<dbReference type="AlphaFoldDB" id="E0VH14"/>
<accession>E0VH14</accession>
<dbReference type="EMBL" id="DS235156">
    <property type="protein sequence ID" value="EEB12670.1"/>
    <property type="molecule type" value="Genomic_DNA"/>
</dbReference>
<gene>
    <name evidence="2" type="primary">8240330</name>
    <name evidence="1" type="ORF">Phum_PHUM197250</name>
</gene>
<evidence type="ECO:0000313" key="3">
    <source>
        <dbReference type="Proteomes" id="UP000009046"/>
    </source>
</evidence>
<dbReference type="EnsemblMetazoa" id="PHUM197250-RA">
    <property type="protein sequence ID" value="PHUM197250-PA"/>
    <property type="gene ID" value="PHUM197250"/>
</dbReference>
<evidence type="ECO:0000313" key="2">
    <source>
        <dbReference type="EnsemblMetazoa" id="PHUM197250-PA"/>
    </source>
</evidence>
<reference evidence="1" key="2">
    <citation type="submission" date="2007-04" db="EMBL/GenBank/DDBJ databases">
        <title>The genome of the human body louse.</title>
        <authorList>
            <consortium name="The Human Body Louse Genome Consortium"/>
            <person name="Kirkness E."/>
            <person name="Walenz B."/>
            <person name="Hass B."/>
            <person name="Bruggner R."/>
            <person name="Strausberg R."/>
        </authorList>
    </citation>
    <scope>NUCLEOTIDE SEQUENCE</scope>
    <source>
        <strain evidence="1">USDA</strain>
    </source>
</reference>